<evidence type="ECO:0000256" key="4">
    <source>
        <dbReference type="ARBA" id="ARBA00022692"/>
    </source>
</evidence>
<dbReference type="InterPro" id="IPR011701">
    <property type="entry name" value="MFS"/>
</dbReference>
<dbReference type="PANTHER" id="PTHR23517">
    <property type="entry name" value="RESISTANCE PROTEIN MDTM, PUTATIVE-RELATED-RELATED"/>
    <property type="match status" value="1"/>
</dbReference>
<feature type="transmembrane region" description="Helical" evidence="8">
    <location>
        <begin position="48"/>
        <end position="68"/>
    </location>
</feature>
<dbReference type="InterPro" id="IPR005829">
    <property type="entry name" value="Sugar_transporter_CS"/>
</dbReference>
<dbReference type="Gene3D" id="1.20.1250.20">
    <property type="entry name" value="MFS general substrate transporter like domains"/>
    <property type="match status" value="1"/>
</dbReference>
<dbReference type="InterPro" id="IPR020846">
    <property type="entry name" value="MFS_dom"/>
</dbReference>
<feature type="transmembrane region" description="Helical" evidence="8">
    <location>
        <begin position="248"/>
        <end position="269"/>
    </location>
</feature>
<feature type="transmembrane region" description="Helical" evidence="8">
    <location>
        <begin position="340"/>
        <end position="360"/>
    </location>
</feature>
<dbReference type="Pfam" id="PF07690">
    <property type="entry name" value="MFS_1"/>
    <property type="match status" value="1"/>
</dbReference>
<keyword evidence="11" id="KW-1185">Reference proteome</keyword>
<feature type="transmembrane region" description="Helical" evidence="8">
    <location>
        <begin position="366"/>
        <end position="388"/>
    </location>
</feature>
<accession>A0ABT9R338</accession>
<keyword evidence="5 8" id="KW-1133">Transmembrane helix</keyword>
<evidence type="ECO:0000256" key="1">
    <source>
        <dbReference type="ARBA" id="ARBA00004651"/>
    </source>
</evidence>
<keyword evidence="3" id="KW-1003">Cell membrane</keyword>
<dbReference type="EMBL" id="JAUSRB010000002">
    <property type="protein sequence ID" value="MDP9863287.1"/>
    <property type="molecule type" value="Genomic_DNA"/>
</dbReference>
<feature type="domain" description="Major facilitator superfamily (MFS) profile" evidence="9">
    <location>
        <begin position="1"/>
        <end position="388"/>
    </location>
</feature>
<feature type="compositionally biased region" description="Polar residues" evidence="7">
    <location>
        <begin position="398"/>
        <end position="411"/>
    </location>
</feature>
<feature type="region of interest" description="Disordered" evidence="7">
    <location>
        <begin position="398"/>
        <end position="431"/>
    </location>
</feature>
<feature type="transmembrane region" description="Helical" evidence="8">
    <location>
        <begin position="161"/>
        <end position="183"/>
    </location>
</feature>
<feature type="transmembrane region" description="Helical" evidence="8">
    <location>
        <begin position="100"/>
        <end position="122"/>
    </location>
</feature>
<dbReference type="RefSeq" id="WP_306860030.1">
    <property type="nucleotide sequence ID" value="NZ_JAUSRB010000002.1"/>
</dbReference>
<comment type="caution">
    <text evidence="10">The sequence shown here is derived from an EMBL/GenBank/DDBJ whole genome shotgun (WGS) entry which is preliminary data.</text>
</comment>
<dbReference type="PANTHER" id="PTHR23517:SF2">
    <property type="entry name" value="MULTIDRUG RESISTANCE PROTEIN MDTH"/>
    <property type="match status" value="1"/>
</dbReference>
<comment type="subcellular location">
    <subcellularLocation>
        <location evidence="1">Cell membrane</location>
        <topology evidence="1">Multi-pass membrane protein</topology>
    </subcellularLocation>
</comment>
<name>A0ABT9R338_9ACTN</name>
<gene>
    <name evidence="10" type="ORF">J2S55_002553</name>
</gene>
<sequence>MLSTFSGLPRTAWIVFAGTVVNRLGYVVTPFLVFYLGSRGIPTEQTPYVLGALGAGNLIGPVVGGLLADRLGRRPTMLAGLIGTAVAQGLLFAAPNVVTLALAAMFLSAAGSMVGPASGAMLTDAVTAEQRRAAFSLFHWAVNLGTAAAGILGGFLASHGYWLLFALDAVTSLAHALIVVALLPGGRGGAARVTGSGSGTGYGVVYRDPLMRALLPLLGTGLVVYSLTEVCLPLAIRDRGLPATTLGLMATLNAVLVVVLQPVATNVLARLPQIPVYVGASALAATGIALTGVAHDAWSYAGTVVLWSIGEAMVGGIPGAIIAGLAPADARGRYQGSYQWTWGIARFVALGLGTTVYASVGPAAVWWFSAVAGIAAALGVGALAPTIVRRMAATASEAVTTPEAVTSSEPVTGSEPATAPPATTPEPTTAR</sequence>
<evidence type="ECO:0000256" key="6">
    <source>
        <dbReference type="ARBA" id="ARBA00023136"/>
    </source>
</evidence>
<feature type="transmembrane region" description="Helical" evidence="8">
    <location>
        <begin position="12"/>
        <end position="36"/>
    </location>
</feature>
<organism evidence="10 11">
    <name type="scientific">Streptosporangium brasiliense</name>
    <dbReference type="NCBI Taxonomy" id="47480"/>
    <lineage>
        <taxon>Bacteria</taxon>
        <taxon>Bacillati</taxon>
        <taxon>Actinomycetota</taxon>
        <taxon>Actinomycetes</taxon>
        <taxon>Streptosporangiales</taxon>
        <taxon>Streptosporangiaceae</taxon>
        <taxon>Streptosporangium</taxon>
    </lineage>
</organism>
<protein>
    <submittedName>
        <fullName evidence="10">MFS family permease</fullName>
    </submittedName>
</protein>
<feature type="transmembrane region" description="Helical" evidence="8">
    <location>
        <begin position="276"/>
        <end position="298"/>
    </location>
</feature>
<feature type="transmembrane region" description="Helical" evidence="8">
    <location>
        <begin position="134"/>
        <end position="155"/>
    </location>
</feature>
<evidence type="ECO:0000313" key="11">
    <source>
        <dbReference type="Proteomes" id="UP001230426"/>
    </source>
</evidence>
<dbReference type="InterPro" id="IPR050171">
    <property type="entry name" value="MFS_Transporters"/>
</dbReference>
<feature type="transmembrane region" description="Helical" evidence="8">
    <location>
        <begin position="214"/>
        <end position="236"/>
    </location>
</feature>
<dbReference type="Proteomes" id="UP001230426">
    <property type="component" value="Unassembled WGS sequence"/>
</dbReference>
<reference evidence="10 11" key="1">
    <citation type="submission" date="2023-07" db="EMBL/GenBank/DDBJ databases">
        <title>Sequencing the genomes of 1000 actinobacteria strains.</title>
        <authorList>
            <person name="Klenk H.-P."/>
        </authorList>
    </citation>
    <scope>NUCLEOTIDE SEQUENCE [LARGE SCALE GENOMIC DNA]</scope>
    <source>
        <strain evidence="10 11">DSM 44109</strain>
    </source>
</reference>
<keyword evidence="4 8" id="KW-0812">Transmembrane</keyword>
<evidence type="ECO:0000259" key="9">
    <source>
        <dbReference type="PROSITE" id="PS50850"/>
    </source>
</evidence>
<keyword evidence="6 8" id="KW-0472">Membrane</keyword>
<dbReference type="SUPFAM" id="SSF103473">
    <property type="entry name" value="MFS general substrate transporter"/>
    <property type="match status" value="1"/>
</dbReference>
<proteinExistence type="predicted"/>
<dbReference type="PROSITE" id="PS00216">
    <property type="entry name" value="SUGAR_TRANSPORT_1"/>
    <property type="match status" value="1"/>
</dbReference>
<dbReference type="InterPro" id="IPR036259">
    <property type="entry name" value="MFS_trans_sf"/>
</dbReference>
<evidence type="ECO:0000256" key="7">
    <source>
        <dbReference type="SAM" id="MobiDB-lite"/>
    </source>
</evidence>
<dbReference type="PROSITE" id="PS50850">
    <property type="entry name" value="MFS"/>
    <property type="match status" value="1"/>
</dbReference>
<evidence type="ECO:0000256" key="5">
    <source>
        <dbReference type="ARBA" id="ARBA00022989"/>
    </source>
</evidence>
<evidence type="ECO:0000256" key="8">
    <source>
        <dbReference type="SAM" id="Phobius"/>
    </source>
</evidence>
<evidence type="ECO:0000313" key="10">
    <source>
        <dbReference type="EMBL" id="MDP9863287.1"/>
    </source>
</evidence>
<feature type="transmembrane region" description="Helical" evidence="8">
    <location>
        <begin position="75"/>
        <end position="94"/>
    </location>
</feature>
<keyword evidence="2" id="KW-0813">Transport</keyword>
<feature type="transmembrane region" description="Helical" evidence="8">
    <location>
        <begin position="304"/>
        <end position="328"/>
    </location>
</feature>
<evidence type="ECO:0000256" key="3">
    <source>
        <dbReference type="ARBA" id="ARBA00022475"/>
    </source>
</evidence>
<evidence type="ECO:0000256" key="2">
    <source>
        <dbReference type="ARBA" id="ARBA00022448"/>
    </source>
</evidence>